<dbReference type="InterPro" id="IPR013087">
    <property type="entry name" value="Znf_C2H2_type"/>
</dbReference>
<evidence type="ECO:0000256" key="1">
    <source>
        <dbReference type="PROSITE-ProRule" id="PRU00042"/>
    </source>
</evidence>
<gene>
    <name evidence="3" type="ORF">HINF_LOCUS56682</name>
    <name evidence="4" type="ORF">HINF_LOCUS58862</name>
</gene>
<dbReference type="EMBL" id="CATOUU010001052">
    <property type="protein sequence ID" value="CAI9969037.1"/>
    <property type="molecule type" value="Genomic_DNA"/>
</dbReference>
<dbReference type="PROSITE" id="PS00028">
    <property type="entry name" value="ZINC_FINGER_C2H2_1"/>
    <property type="match status" value="2"/>
</dbReference>
<feature type="domain" description="C2H2-type" evidence="2">
    <location>
        <begin position="36"/>
        <end position="65"/>
    </location>
</feature>
<keyword evidence="5" id="KW-1185">Reference proteome</keyword>
<protein>
    <submittedName>
        <fullName evidence="3">Zinc finger C2H2-type</fullName>
    </submittedName>
    <submittedName>
        <fullName evidence="4">Zinc_finger C2H2-type</fullName>
    </submittedName>
</protein>
<dbReference type="PROSITE" id="PS50157">
    <property type="entry name" value="ZINC_FINGER_C2H2_2"/>
    <property type="match status" value="2"/>
</dbReference>
<proteinExistence type="predicted"/>
<name>A0AA86R455_9EUKA</name>
<dbReference type="SMART" id="SM00355">
    <property type="entry name" value="ZnF_C2H2"/>
    <property type="match status" value="3"/>
</dbReference>
<sequence>MFPTQNYPDQNQQYIPQPVIYIEDDNVQDQNDKTRLTCQQCGQLFPTRTLLFNHLHTERHLKKHQEISKKDVVNVIKPSNPADNGIICRHCQESCKSQADLMAHLKNMHPFKEERHECRDCHQTFSTHVKLMDHVRTAHPKAKPEVCKNESVRPKQFKTEPLVFTVNDARELIKTIEQTFQIKQSDFMHGNPSISIMSTGQQRMSFTADSKYAEQLKQTYQQFLTVKGEPATVVQKQPELYEAKIACKDPEHAIKYIENITKQNRGVFISGEPRIMQLQPNQYHLFFKVNQDFKDLIKLVVAKYILEIAEKVEKKTLTAPVEERKTPVKTVAKTIAKTIGQKKTIEIYLQTAPPGSGPQLKQYFEAQLKEKVQVQIEQSILRVQCDEKHFDEAHGRILAVRILNSPLQFAVK</sequence>
<keyword evidence="1" id="KW-0862">Zinc</keyword>
<dbReference type="Gene3D" id="3.30.160.60">
    <property type="entry name" value="Classic Zinc Finger"/>
    <property type="match status" value="1"/>
</dbReference>
<evidence type="ECO:0000259" key="2">
    <source>
        <dbReference type="PROSITE" id="PS50157"/>
    </source>
</evidence>
<evidence type="ECO:0000313" key="3">
    <source>
        <dbReference type="EMBL" id="CAI9969037.1"/>
    </source>
</evidence>
<feature type="domain" description="C2H2-type" evidence="2">
    <location>
        <begin position="116"/>
        <end position="144"/>
    </location>
</feature>
<dbReference type="AlphaFoldDB" id="A0AA86R455"/>
<comment type="caution">
    <text evidence="3">The sequence shown here is derived from an EMBL/GenBank/DDBJ whole genome shotgun (WGS) entry which is preliminary data.</text>
</comment>
<evidence type="ECO:0000313" key="5">
    <source>
        <dbReference type="Proteomes" id="UP001642409"/>
    </source>
</evidence>
<evidence type="ECO:0000313" key="4">
    <source>
        <dbReference type="EMBL" id="CAL6078352.1"/>
    </source>
</evidence>
<reference evidence="3" key="1">
    <citation type="submission" date="2023-06" db="EMBL/GenBank/DDBJ databases">
        <authorList>
            <person name="Kurt Z."/>
        </authorList>
    </citation>
    <scope>NUCLEOTIDE SEQUENCE</scope>
</reference>
<reference evidence="4 5" key="2">
    <citation type="submission" date="2024-07" db="EMBL/GenBank/DDBJ databases">
        <authorList>
            <person name="Akdeniz Z."/>
        </authorList>
    </citation>
    <scope>NUCLEOTIDE SEQUENCE [LARGE SCALE GENOMIC DNA]</scope>
</reference>
<keyword evidence="1" id="KW-0863">Zinc-finger</keyword>
<organism evidence="3">
    <name type="scientific">Hexamita inflata</name>
    <dbReference type="NCBI Taxonomy" id="28002"/>
    <lineage>
        <taxon>Eukaryota</taxon>
        <taxon>Metamonada</taxon>
        <taxon>Diplomonadida</taxon>
        <taxon>Hexamitidae</taxon>
        <taxon>Hexamitinae</taxon>
        <taxon>Hexamita</taxon>
    </lineage>
</organism>
<dbReference type="Proteomes" id="UP001642409">
    <property type="component" value="Unassembled WGS sequence"/>
</dbReference>
<keyword evidence="1" id="KW-0479">Metal-binding</keyword>
<dbReference type="GO" id="GO:0008270">
    <property type="term" value="F:zinc ion binding"/>
    <property type="evidence" value="ECO:0007669"/>
    <property type="project" value="UniProtKB-KW"/>
</dbReference>
<accession>A0AA86R455</accession>
<dbReference type="EMBL" id="CAXDID020000333">
    <property type="protein sequence ID" value="CAL6078352.1"/>
    <property type="molecule type" value="Genomic_DNA"/>
</dbReference>